<protein>
    <submittedName>
        <fullName evidence="3">Uncharacterized protein DUF3592</fullName>
    </submittedName>
</protein>
<organism evidence="3 4">
    <name type="scientific">Murinocardiopsis flavida</name>
    <dbReference type="NCBI Taxonomy" id="645275"/>
    <lineage>
        <taxon>Bacteria</taxon>
        <taxon>Bacillati</taxon>
        <taxon>Actinomycetota</taxon>
        <taxon>Actinomycetes</taxon>
        <taxon>Streptosporangiales</taxon>
        <taxon>Nocardiopsidaceae</taxon>
        <taxon>Murinocardiopsis</taxon>
    </lineage>
</organism>
<dbReference type="InterPro" id="IPR021994">
    <property type="entry name" value="DUF3592"/>
</dbReference>
<comment type="caution">
    <text evidence="3">The sequence shown here is derived from an EMBL/GenBank/DDBJ whole genome shotgun (WGS) entry which is preliminary data.</text>
</comment>
<gene>
    <name evidence="3" type="ORF">CLV63_116144</name>
</gene>
<feature type="transmembrane region" description="Helical" evidence="1">
    <location>
        <begin position="12"/>
        <end position="34"/>
    </location>
</feature>
<evidence type="ECO:0000256" key="1">
    <source>
        <dbReference type="SAM" id="Phobius"/>
    </source>
</evidence>
<evidence type="ECO:0000313" key="4">
    <source>
        <dbReference type="Proteomes" id="UP000240542"/>
    </source>
</evidence>
<feature type="transmembrane region" description="Helical" evidence="1">
    <location>
        <begin position="119"/>
        <end position="144"/>
    </location>
</feature>
<dbReference type="OrthoDB" id="4212335at2"/>
<dbReference type="AlphaFoldDB" id="A0A2P8D966"/>
<evidence type="ECO:0000259" key="2">
    <source>
        <dbReference type="Pfam" id="PF12158"/>
    </source>
</evidence>
<dbReference type="EMBL" id="PYGA01000016">
    <property type="protein sequence ID" value="PSK93737.1"/>
    <property type="molecule type" value="Genomic_DNA"/>
</dbReference>
<dbReference type="Pfam" id="PF12158">
    <property type="entry name" value="DUF3592"/>
    <property type="match status" value="1"/>
</dbReference>
<feature type="domain" description="DUF3592" evidence="2">
    <location>
        <begin position="46"/>
        <end position="113"/>
    </location>
</feature>
<keyword evidence="1" id="KW-1133">Transmembrane helix</keyword>
<sequence>MLPDLSAAAEDTAVIGLLGGVGALFLAMGGTTVYRVMALRSRGVRVPGRITGARISTSSEGGTSSAATFEFTTVEGRHVHTTQPVSSSSNRLRAGHAVTVAYDPGDPERAEVVEAVTQLAGGLAFAAAGAALLIGGAVALARLLG</sequence>
<keyword evidence="4" id="KW-1185">Reference proteome</keyword>
<accession>A0A2P8D966</accession>
<dbReference type="RefSeq" id="WP_106584998.1">
    <property type="nucleotide sequence ID" value="NZ_PYGA01000016.1"/>
</dbReference>
<keyword evidence="1" id="KW-0472">Membrane</keyword>
<evidence type="ECO:0000313" key="3">
    <source>
        <dbReference type="EMBL" id="PSK93737.1"/>
    </source>
</evidence>
<reference evidence="3 4" key="1">
    <citation type="submission" date="2018-03" db="EMBL/GenBank/DDBJ databases">
        <title>Genomic Encyclopedia of Archaeal and Bacterial Type Strains, Phase II (KMG-II): from individual species to whole genera.</title>
        <authorList>
            <person name="Goeker M."/>
        </authorList>
    </citation>
    <scope>NUCLEOTIDE SEQUENCE [LARGE SCALE GENOMIC DNA]</scope>
    <source>
        <strain evidence="3 4">DSM 45312</strain>
    </source>
</reference>
<proteinExistence type="predicted"/>
<keyword evidence="1" id="KW-0812">Transmembrane</keyword>
<dbReference type="Proteomes" id="UP000240542">
    <property type="component" value="Unassembled WGS sequence"/>
</dbReference>
<name>A0A2P8D966_9ACTN</name>